<dbReference type="AlphaFoldDB" id="A0A3S0IU78"/>
<dbReference type="InterPro" id="IPR000792">
    <property type="entry name" value="Tscrpt_reg_LuxR_C"/>
</dbReference>
<keyword evidence="1" id="KW-0805">Transcription regulation</keyword>
<dbReference type="InterPro" id="IPR016032">
    <property type="entry name" value="Sig_transdc_resp-reg_C-effctor"/>
</dbReference>
<gene>
    <name evidence="5" type="ORF">EKG38_07770</name>
</gene>
<name>A0A3S0IU78_9GAMM</name>
<evidence type="ECO:0000256" key="3">
    <source>
        <dbReference type="ARBA" id="ARBA00023163"/>
    </source>
</evidence>
<dbReference type="SUPFAM" id="SSF46894">
    <property type="entry name" value="C-terminal effector domain of the bipartite response regulators"/>
    <property type="match status" value="1"/>
</dbReference>
<dbReference type="Proteomes" id="UP000267448">
    <property type="component" value="Unassembled WGS sequence"/>
</dbReference>
<dbReference type="GO" id="GO:0003677">
    <property type="term" value="F:DNA binding"/>
    <property type="evidence" value="ECO:0007669"/>
    <property type="project" value="UniProtKB-KW"/>
</dbReference>
<feature type="domain" description="HTH luxR-type" evidence="4">
    <location>
        <begin position="263"/>
        <end position="327"/>
    </location>
</feature>
<dbReference type="Pfam" id="PF00196">
    <property type="entry name" value="GerE"/>
    <property type="match status" value="1"/>
</dbReference>
<dbReference type="CDD" id="cd06170">
    <property type="entry name" value="LuxR_C_like"/>
    <property type="match status" value="1"/>
</dbReference>
<evidence type="ECO:0000313" key="6">
    <source>
        <dbReference type="Proteomes" id="UP000267448"/>
    </source>
</evidence>
<evidence type="ECO:0000256" key="2">
    <source>
        <dbReference type="ARBA" id="ARBA00023125"/>
    </source>
</evidence>
<dbReference type="PRINTS" id="PR00038">
    <property type="entry name" value="HTHLUXR"/>
</dbReference>
<evidence type="ECO:0000259" key="4">
    <source>
        <dbReference type="PROSITE" id="PS50043"/>
    </source>
</evidence>
<dbReference type="OrthoDB" id="7053960at2"/>
<evidence type="ECO:0000256" key="1">
    <source>
        <dbReference type="ARBA" id="ARBA00023015"/>
    </source>
</evidence>
<keyword evidence="3" id="KW-0804">Transcription</keyword>
<keyword evidence="2" id="KW-0238">DNA-binding</keyword>
<dbReference type="EMBL" id="RXNU01000003">
    <property type="protein sequence ID" value="RTR39837.1"/>
    <property type="molecule type" value="Genomic_DNA"/>
</dbReference>
<protein>
    <submittedName>
        <fullName evidence="5">LuxR family transcriptional regulator</fullName>
    </submittedName>
</protein>
<reference evidence="5 6" key="1">
    <citation type="submission" date="2018-12" db="EMBL/GenBank/DDBJ databases">
        <authorList>
            <person name="Yu L."/>
        </authorList>
    </citation>
    <scope>NUCLEOTIDE SEQUENCE [LARGE SCALE GENOMIC DNA]</scope>
    <source>
        <strain evidence="5 6">HAW-EB2</strain>
    </source>
</reference>
<evidence type="ECO:0000313" key="5">
    <source>
        <dbReference type="EMBL" id="RTR39837.1"/>
    </source>
</evidence>
<dbReference type="Gene3D" id="1.10.10.10">
    <property type="entry name" value="Winged helix-like DNA-binding domain superfamily/Winged helix DNA-binding domain"/>
    <property type="match status" value="1"/>
</dbReference>
<dbReference type="InterPro" id="IPR036388">
    <property type="entry name" value="WH-like_DNA-bd_sf"/>
</dbReference>
<dbReference type="PANTHER" id="PTHR44688">
    <property type="entry name" value="DNA-BINDING TRANSCRIPTIONAL ACTIVATOR DEVR_DOSR"/>
    <property type="match status" value="1"/>
</dbReference>
<dbReference type="PANTHER" id="PTHR44688:SF16">
    <property type="entry name" value="DNA-BINDING TRANSCRIPTIONAL ACTIVATOR DEVR_DOSR"/>
    <property type="match status" value="1"/>
</dbReference>
<dbReference type="PROSITE" id="PS50043">
    <property type="entry name" value="HTH_LUXR_2"/>
    <property type="match status" value="1"/>
</dbReference>
<organism evidence="5 6">
    <name type="scientific">Shewanella canadensis</name>
    <dbReference type="NCBI Taxonomy" id="271096"/>
    <lineage>
        <taxon>Bacteria</taxon>
        <taxon>Pseudomonadati</taxon>
        <taxon>Pseudomonadota</taxon>
        <taxon>Gammaproteobacteria</taxon>
        <taxon>Alteromonadales</taxon>
        <taxon>Shewanellaceae</taxon>
        <taxon>Shewanella</taxon>
    </lineage>
</organism>
<accession>A0A3S0IU78</accession>
<dbReference type="SMART" id="SM00421">
    <property type="entry name" value="HTH_LUXR"/>
    <property type="match status" value="1"/>
</dbReference>
<sequence>MGNRKVESSANIDEFISHLYRSAARIAPNQYRVWALEQLSQVIDFDAAFWGTGNQASIHFHYADHLGLDEHYAQRLTETIEINPIKEQVIKNLSKPIDMSDVISDEMFYQSSLYTRLFQPYGIERILATGHLDKNGLYSLLSLYRFDREQVFTQAEQELQQHLTFHLVSAASHAFFLHLHADLPQSPSQQAASAICDRLGCFHEVQPRFVSLLNEYFPERAATILPFDMPQLSPDSDPVTLEINKLAISFKPLGDLVVVNLRPLGPLDLLSSREQQIVEQICKGLSFKEVAKLLSLAPSTVSNHLYRVYDKLAITSRTELAQLVDNK</sequence>
<proteinExistence type="predicted"/>
<keyword evidence="6" id="KW-1185">Reference proteome</keyword>
<dbReference type="GO" id="GO:0006355">
    <property type="term" value="P:regulation of DNA-templated transcription"/>
    <property type="evidence" value="ECO:0007669"/>
    <property type="project" value="InterPro"/>
</dbReference>
<comment type="caution">
    <text evidence="5">The sequence shown here is derived from an EMBL/GenBank/DDBJ whole genome shotgun (WGS) entry which is preliminary data.</text>
</comment>